<feature type="region of interest" description="Disordered" evidence="1">
    <location>
        <begin position="1"/>
        <end position="25"/>
    </location>
</feature>
<feature type="compositionally biased region" description="Acidic residues" evidence="1">
    <location>
        <begin position="465"/>
        <end position="476"/>
    </location>
</feature>
<accession>A0A368QXU6</accession>
<dbReference type="EMBL" id="CM003531">
    <property type="protein sequence ID" value="RCV22767.1"/>
    <property type="molecule type" value="Genomic_DNA"/>
</dbReference>
<feature type="compositionally biased region" description="Gly residues" evidence="1">
    <location>
        <begin position="185"/>
        <end position="195"/>
    </location>
</feature>
<feature type="compositionally biased region" description="Basic and acidic residues" evidence="1">
    <location>
        <begin position="7"/>
        <end position="24"/>
    </location>
</feature>
<name>A0A368QXU6_SETIT</name>
<feature type="compositionally biased region" description="Basic and acidic residues" evidence="1">
    <location>
        <begin position="477"/>
        <end position="488"/>
    </location>
</feature>
<gene>
    <name evidence="2" type="ORF">SETIT_4G246600v2</name>
</gene>
<protein>
    <submittedName>
        <fullName evidence="2">Uncharacterized protein</fullName>
    </submittedName>
</protein>
<evidence type="ECO:0000313" key="2">
    <source>
        <dbReference type="EMBL" id="RCV22767.1"/>
    </source>
</evidence>
<sequence length="551" mass="58656">MAGLQEAIERENVRAPERGPHDGNGRAAIIGLVGWDREQRGDPAEQEEAVGALGGWRLRLRLRLRPGVGTSGRHAVIRDTGGHEATFDGGRAGGSIHHTTACFPVRPPQGIPAAGHPPRPSLDLRGAIRGPRPIRSAPGPGPPPRAAAPRLVVALARPGADGREAAHARQLRQAPHADGAPGAAGVDGGGAGVAAGVGDEELGADEHEVGRAQVAPPLLRRGGRLALAPAGGAHQDAVPEPTVERLRIRLRHHGRRLHQQDPVLAHLRAVEAPHRYAAVGRPPRARADPARRAHRPRGVPPRDPPSSRRGRRSRSGLLRRLFGGGLGLRRVGRASCRRLGRLREEEHVLRVDAGAAERAGGVGVEPGVDALDVEPVAALGQQPERLRGLEPAEADGALEPFLLPAQRAVPEHGERLHDGAVDAGVPPVPRGPGAGGPEPASAAAAGGPVGPRRLRGAALAVLGVEQEEERDGEDAGEDAHDDGHPGAERRRRRGRRRRHRRLDRAVVVRQQEPPRRLHRRWRSIRDLGVAVALPLPAATKRRRRLRLVIKR</sequence>
<proteinExistence type="predicted"/>
<feature type="compositionally biased region" description="Basic residues" evidence="1">
    <location>
        <begin position="489"/>
        <end position="499"/>
    </location>
</feature>
<dbReference type="AlphaFoldDB" id="A0A368QXU6"/>
<reference evidence="2" key="1">
    <citation type="journal article" date="2012" name="Nat. Biotechnol.">
        <title>Reference genome sequence of the model plant Setaria.</title>
        <authorList>
            <person name="Bennetzen J.L."/>
            <person name="Schmutz J."/>
            <person name="Wang H."/>
            <person name="Percifield R."/>
            <person name="Hawkins J."/>
            <person name="Pontaroli A.C."/>
            <person name="Estep M."/>
            <person name="Feng L."/>
            <person name="Vaughn J.N."/>
            <person name="Grimwood J."/>
            <person name="Jenkins J."/>
            <person name="Barry K."/>
            <person name="Lindquist E."/>
            <person name="Hellsten U."/>
            <person name="Deshpande S."/>
            <person name="Wang X."/>
            <person name="Wu X."/>
            <person name="Mitros T."/>
            <person name="Triplett J."/>
            <person name="Yang X."/>
            <person name="Ye C.Y."/>
            <person name="Mauro-Herrera M."/>
            <person name="Wang L."/>
            <person name="Li P."/>
            <person name="Sharma M."/>
            <person name="Sharma R."/>
            <person name="Ronald P.C."/>
            <person name="Panaud O."/>
            <person name="Kellogg E.A."/>
            <person name="Brutnell T.P."/>
            <person name="Doust A.N."/>
            <person name="Tuskan G.A."/>
            <person name="Rokhsar D."/>
            <person name="Devos K.M."/>
        </authorList>
    </citation>
    <scope>NUCLEOTIDE SEQUENCE [LARGE SCALE GENOMIC DNA]</scope>
    <source>
        <strain evidence="2">Yugu1</strain>
    </source>
</reference>
<feature type="compositionally biased region" description="Low complexity" evidence="1">
    <location>
        <begin position="437"/>
        <end position="446"/>
    </location>
</feature>
<feature type="region of interest" description="Disordered" evidence="1">
    <location>
        <begin position="417"/>
        <end position="451"/>
    </location>
</feature>
<feature type="region of interest" description="Disordered" evidence="1">
    <location>
        <begin position="465"/>
        <end position="499"/>
    </location>
</feature>
<feature type="region of interest" description="Disordered" evidence="1">
    <location>
        <begin position="159"/>
        <end position="197"/>
    </location>
</feature>
<organism evidence="2">
    <name type="scientific">Setaria italica</name>
    <name type="common">Foxtail millet</name>
    <name type="synonym">Panicum italicum</name>
    <dbReference type="NCBI Taxonomy" id="4555"/>
    <lineage>
        <taxon>Eukaryota</taxon>
        <taxon>Viridiplantae</taxon>
        <taxon>Streptophyta</taxon>
        <taxon>Embryophyta</taxon>
        <taxon>Tracheophyta</taxon>
        <taxon>Spermatophyta</taxon>
        <taxon>Magnoliopsida</taxon>
        <taxon>Liliopsida</taxon>
        <taxon>Poales</taxon>
        <taxon>Poaceae</taxon>
        <taxon>PACMAD clade</taxon>
        <taxon>Panicoideae</taxon>
        <taxon>Panicodae</taxon>
        <taxon>Paniceae</taxon>
        <taxon>Cenchrinae</taxon>
        <taxon>Setaria</taxon>
    </lineage>
</organism>
<evidence type="ECO:0000256" key="1">
    <source>
        <dbReference type="SAM" id="MobiDB-lite"/>
    </source>
</evidence>
<feature type="region of interest" description="Disordered" evidence="1">
    <location>
        <begin position="277"/>
        <end position="316"/>
    </location>
</feature>
<reference evidence="2" key="2">
    <citation type="submission" date="2015-07" db="EMBL/GenBank/DDBJ databases">
        <authorList>
            <person name="Noorani M."/>
        </authorList>
    </citation>
    <scope>NUCLEOTIDE SEQUENCE</scope>
    <source>
        <strain evidence="2">Yugu1</strain>
    </source>
</reference>